<dbReference type="PANTHER" id="PTHR14773:SF0">
    <property type="entry name" value="WD REPEAT-CONTAINING PROTEIN 76"/>
    <property type="match status" value="1"/>
</dbReference>
<dbReference type="SUPFAM" id="SSF50978">
    <property type="entry name" value="WD40 repeat-like"/>
    <property type="match status" value="1"/>
</dbReference>
<dbReference type="EMBL" id="JANCYU010000062">
    <property type="protein sequence ID" value="KAK4528268.1"/>
    <property type="molecule type" value="Genomic_DNA"/>
</dbReference>
<comment type="caution">
    <text evidence="5">The sequence shown here is derived from an EMBL/GenBank/DDBJ whole genome shotgun (WGS) entry which is preliminary data.</text>
</comment>
<name>A0AAV9ILV5_9RHOD</name>
<dbReference type="GO" id="GO:2000001">
    <property type="term" value="P:regulation of DNA damage checkpoint"/>
    <property type="evidence" value="ECO:0007669"/>
    <property type="project" value="TreeGrafter"/>
</dbReference>
<feature type="region of interest" description="Disordered" evidence="4">
    <location>
        <begin position="38"/>
        <end position="79"/>
    </location>
</feature>
<protein>
    <recommendedName>
        <fullName evidence="7">WD repeat-containing protein 76</fullName>
    </recommendedName>
</protein>
<evidence type="ECO:0000256" key="2">
    <source>
        <dbReference type="ARBA" id="ARBA00022574"/>
    </source>
</evidence>
<evidence type="ECO:0000256" key="3">
    <source>
        <dbReference type="ARBA" id="ARBA00022737"/>
    </source>
</evidence>
<dbReference type="InterPro" id="IPR036322">
    <property type="entry name" value="WD40_repeat_dom_sf"/>
</dbReference>
<evidence type="ECO:0000313" key="5">
    <source>
        <dbReference type="EMBL" id="KAK4528268.1"/>
    </source>
</evidence>
<proteinExistence type="inferred from homology"/>
<feature type="compositionally biased region" description="Basic and acidic residues" evidence="4">
    <location>
        <begin position="51"/>
        <end position="64"/>
    </location>
</feature>
<accession>A0AAV9ILV5</accession>
<gene>
    <name evidence="5" type="ORF">GAYE_SCF54G6205</name>
</gene>
<reference evidence="5 6" key="1">
    <citation type="submission" date="2022-07" db="EMBL/GenBank/DDBJ databases">
        <title>Genome-wide signatures of adaptation to extreme environments.</title>
        <authorList>
            <person name="Cho C.H."/>
            <person name="Yoon H.S."/>
        </authorList>
    </citation>
    <scope>NUCLEOTIDE SEQUENCE [LARGE SCALE GENOMIC DNA]</scope>
    <source>
        <strain evidence="5 6">108.79 E11</strain>
    </source>
</reference>
<dbReference type="Gene3D" id="2.130.10.10">
    <property type="entry name" value="YVTN repeat-like/Quinoprotein amine dehydrogenase"/>
    <property type="match status" value="1"/>
</dbReference>
<sequence length="477" mass="54265">MADFSAAFTTYELEREKNIKKNEELLASLNLIQHKRDSSYISESTKKKLPRQTERPQLKPEPFRMKLRSNSSSKDEESEVLLSNGVLQDDMNNLPERRTGTNTIAELLAENNADNIELDLLWKRLYNSHPMETCTSNVTSSAERFQQVQKYAIPSRQGFLKVVPHRIYSVAFAKTAKPLAFAGDKWGYLGIWAPLQENNENCLTLQPHIRAISKIFCHTSLNDQIITCSYDGTVRMLSLNHSKYETILDIENMLFYDISCLDNGNSFLVATNAGHLIFIDKRDIPSFKAITLHERKISSVDAFPDQHTFCTCSHSLVCEWDFRKLSLDIKMHSSPIQTRTHSKAVTAARVSPCGNFILTTCYDNYLRVFESSKKAPTSKDAFLYKIPHNNNTGRWITPFVAEWDPQCDHLFYCASMKKPRGIDLFHMGKTLETNRLVQENLTSIIPRLAIHPTTGMIIGGSSSGRVFAFADYNPNLS</sequence>
<keyword evidence="2" id="KW-0853">WD repeat</keyword>
<dbReference type="AlphaFoldDB" id="A0AAV9ILV5"/>
<keyword evidence="3" id="KW-0677">Repeat</keyword>
<evidence type="ECO:0008006" key="7">
    <source>
        <dbReference type="Google" id="ProtNLM"/>
    </source>
</evidence>
<dbReference type="InterPro" id="IPR001680">
    <property type="entry name" value="WD40_rpt"/>
</dbReference>
<comment type="similarity">
    <text evidence="1">Belongs to the WD repeat DDB2/WDR76 family.</text>
</comment>
<dbReference type="Pfam" id="PF00400">
    <property type="entry name" value="WD40"/>
    <property type="match status" value="2"/>
</dbReference>
<evidence type="ECO:0000256" key="1">
    <source>
        <dbReference type="ARBA" id="ARBA00005434"/>
    </source>
</evidence>
<evidence type="ECO:0000313" key="6">
    <source>
        <dbReference type="Proteomes" id="UP001300502"/>
    </source>
</evidence>
<evidence type="ECO:0000256" key="4">
    <source>
        <dbReference type="SAM" id="MobiDB-lite"/>
    </source>
</evidence>
<keyword evidence="6" id="KW-1185">Reference proteome</keyword>
<dbReference type="InterPro" id="IPR015943">
    <property type="entry name" value="WD40/YVTN_repeat-like_dom_sf"/>
</dbReference>
<dbReference type="InterPro" id="IPR050853">
    <property type="entry name" value="WD_repeat_DNA-damage-binding"/>
</dbReference>
<dbReference type="GO" id="GO:0003677">
    <property type="term" value="F:DNA binding"/>
    <property type="evidence" value="ECO:0007669"/>
    <property type="project" value="TreeGrafter"/>
</dbReference>
<dbReference type="PANTHER" id="PTHR14773">
    <property type="entry name" value="WD REPEAT-CONTAINING PROTEIN 76"/>
    <property type="match status" value="1"/>
</dbReference>
<dbReference type="GO" id="GO:0005634">
    <property type="term" value="C:nucleus"/>
    <property type="evidence" value="ECO:0007669"/>
    <property type="project" value="TreeGrafter"/>
</dbReference>
<organism evidence="5 6">
    <name type="scientific">Galdieria yellowstonensis</name>
    <dbReference type="NCBI Taxonomy" id="3028027"/>
    <lineage>
        <taxon>Eukaryota</taxon>
        <taxon>Rhodophyta</taxon>
        <taxon>Bangiophyceae</taxon>
        <taxon>Galdieriales</taxon>
        <taxon>Galdieriaceae</taxon>
        <taxon>Galdieria</taxon>
    </lineage>
</organism>
<dbReference type="Proteomes" id="UP001300502">
    <property type="component" value="Unassembled WGS sequence"/>
</dbReference>
<dbReference type="SMART" id="SM00320">
    <property type="entry name" value="WD40"/>
    <property type="match status" value="3"/>
</dbReference>